<dbReference type="PATRIC" id="fig|688269.3.peg.607"/>
<dbReference type="Gene3D" id="1.20.272.10">
    <property type="match status" value="1"/>
</dbReference>
<dbReference type="NCBIfam" id="TIGR02397">
    <property type="entry name" value="dnaX_nterm"/>
    <property type="match status" value="1"/>
</dbReference>
<proteinExistence type="inferred from homology"/>
<dbReference type="Gene3D" id="3.40.50.300">
    <property type="entry name" value="P-loop containing nucleotide triphosphate hydrolases"/>
    <property type="match status" value="1"/>
</dbReference>
<dbReference type="SMART" id="SM00382">
    <property type="entry name" value="AAA"/>
    <property type="match status" value="1"/>
</dbReference>
<feature type="domain" description="AAA+ ATPase" evidence="10">
    <location>
        <begin position="40"/>
        <end position="182"/>
    </location>
</feature>
<evidence type="ECO:0000256" key="9">
    <source>
        <dbReference type="SAM" id="MobiDB-lite"/>
    </source>
</evidence>
<keyword evidence="8" id="KW-0548">Nucleotidyltransferase</keyword>
<keyword evidence="3 8" id="KW-0547">Nucleotide-binding</keyword>
<dbReference type="Pfam" id="PF13177">
    <property type="entry name" value="DNA_pol3_delta2"/>
    <property type="match status" value="1"/>
</dbReference>
<protein>
    <recommendedName>
        <fullName evidence="8">DNA polymerase III subunit gamma/tau</fullName>
        <ecNumber evidence="8">2.7.7.7</ecNumber>
    </recommendedName>
</protein>
<keyword evidence="12" id="KW-1185">Reference proteome</keyword>
<keyword evidence="6 8" id="KW-0239">DNA-directed DNA polymerase</keyword>
<evidence type="ECO:0000256" key="8">
    <source>
        <dbReference type="RuleBase" id="RU364063"/>
    </source>
</evidence>
<dbReference type="STRING" id="688269.Theth_0585"/>
<dbReference type="GO" id="GO:0006261">
    <property type="term" value="P:DNA-templated DNA replication"/>
    <property type="evidence" value="ECO:0007669"/>
    <property type="project" value="TreeGrafter"/>
</dbReference>
<reference evidence="11 12" key="1">
    <citation type="submission" date="2010-11" db="EMBL/GenBank/DDBJ databases">
        <title>The complete genome of Thermotoga thermarum DSM 5069.</title>
        <authorList>
            <consortium name="US DOE Joint Genome Institute (JGI-PGF)"/>
            <person name="Lucas S."/>
            <person name="Copeland A."/>
            <person name="Lapidus A."/>
            <person name="Bruce D."/>
            <person name="Goodwin L."/>
            <person name="Pitluck S."/>
            <person name="Kyrpides N."/>
            <person name="Mavromatis K."/>
            <person name="Ivanova N."/>
            <person name="Zeytun A."/>
            <person name="Brettin T."/>
            <person name="Detter J.C."/>
            <person name="Tapia R."/>
            <person name="Han C."/>
            <person name="Land M."/>
            <person name="Hauser L."/>
            <person name="Markowitz V."/>
            <person name="Cheng J.-F."/>
            <person name="Hugenholtz P."/>
            <person name="Woyke T."/>
            <person name="Wu D."/>
            <person name="Spring S."/>
            <person name="Schroeder M."/>
            <person name="Brambilla E."/>
            <person name="Klenk H.-P."/>
            <person name="Eisen J.A."/>
        </authorList>
    </citation>
    <scope>NUCLEOTIDE SEQUENCE [LARGE SCALE GENOMIC DNA]</scope>
    <source>
        <strain evidence="11 12">DSM 5069</strain>
    </source>
</reference>
<accession>F7YXN0</accession>
<dbReference type="InterPro" id="IPR003593">
    <property type="entry name" value="AAA+_ATPase"/>
</dbReference>
<evidence type="ECO:0000256" key="3">
    <source>
        <dbReference type="ARBA" id="ARBA00022741"/>
    </source>
</evidence>
<dbReference type="HOGENOM" id="CLU_006229_0_8_0"/>
<dbReference type="FunFam" id="3.40.50.300:FF:000014">
    <property type="entry name" value="DNA polymerase III subunit gamma/tau"/>
    <property type="match status" value="1"/>
</dbReference>
<dbReference type="PANTHER" id="PTHR11669">
    <property type="entry name" value="REPLICATION FACTOR C / DNA POLYMERASE III GAMMA-TAU SUBUNIT"/>
    <property type="match status" value="1"/>
</dbReference>
<dbReference type="Pfam" id="PF22608">
    <property type="entry name" value="DNAX_ATPase_lid"/>
    <property type="match status" value="1"/>
</dbReference>
<dbReference type="EC" id="2.7.7.7" evidence="8"/>
<dbReference type="NCBIfam" id="NF004046">
    <property type="entry name" value="PRK05563.1"/>
    <property type="match status" value="1"/>
</dbReference>
<name>F7YXN0_9THEM</name>
<gene>
    <name evidence="8" type="primary">dnaX</name>
    <name evidence="11" type="ORF">Theth_0585</name>
</gene>
<feature type="compositionally biased region" description="Polar residues" evidence="9">
    <location>
        <begin position="355"/>
        <end position="364"/>
    </location>
</feature>
<evidence type="ECO:0000256" key="4">
    <source>
        <dbReference type="ARBA" id="ARBA00022833"/>
    </source>
</evidence>
<dbReference type="InterPro" id="IPR050238">
    <property type="entry name" value="DNA_Rep/Repair_Clamp_Loader"/>
</dbReference>
<dbReference type="GO" id="GO:0046872">
    <property type="term" value="F:metal ion binding"/>
    <property type="evidence" value="ECO:0007669"/>
    <property type="project" value="UniProtKB-KW"/>
</dbReference>
<comment type="subunit">
    <text evidence="8">DNA polymerase III contains a core (composed of alpha, epsilon and theta chains) that associates with a tau subunit. This core dimerizes to form the POLIII' complex. PolIII' associates with the gamma complex (composed of gamma, delta, delta', psi and chi chains) and with the beta chain to form the complete DNA polymerase III complex.</text>
</comment>
<dbReference type="CDD" id="cd18137">
    <property type="entry name" value="HLD_clamp_pol_III_gamma_tau"/>
    <property type="match status" value="1"/>
</dbReference>
<dbReference type="InterPro" id="IPR012763">
    <property type="entry name" value="DNA_pol_III_sug/sutau_N"/>
</dbReference>
<dbReference type="PANTHER" id="PTHR11669:SF0">
    <property type="entry name" value="PROTEIN STICHEL-LIKE 2"/>
    <property type="match status" value="1"/>
</dbReference>
<dbReference type="Proteomes" id="UP000006804">
    <property type="component" value="Chromosome"/>
</dbReference>
<keyword evidence="5 8" id="KW-0067">ATP-binding</keyword>
<evidence type="ECO:0000256" key="7">
    <source>
        <dbReference type="ARBA" id="ARBA00049244"/>
    </source>
</evidence>
<evidence type="ECO:0000256" key="2">
    <source>
        <dbReference type="ARBA" id="ARBA00022723"/>
    </source>
</evidence>
<comment type="similarity">
    <text evidence="1 8">Belongs to the DnaX/STICHEL family.</text>
</comment>
<evidence type="ECO:0000256" key="1">
    <source>
        <dbReference type="ARBA" id="ARBA00006360"/>
    </source>
</evidence>
<dbReference type="InterPro" id="IPR001270">
    <property type="entry name" value="ClpA/B"/>
</dbReference>
<keyword evidence="4" id="KW-0862">Zinc</keyword>
<dbReference type="GO" id="GO:0005524">
    <property type="term" value="F:ATP binding"/>
    <property type="evidence" value="ECO:0007669"/>
    <property type="project" value="UniProtKB-KW"/>
</dbReference>
<dbReference type="GO" id="GO:0009360">
    <property type="term" value="C:DNA polymerase III complex"/>
    <property type="evidence" value="ECO:0007669"/>
    <property type="project" value="InterPro"/>
</dbReference>
<keyword evidence="2" id="KW-0479">Metal-binding</keyword>
<dbReference type="Gene3D" id="1.10.8.60">
    <property type="match status" value="1"/>
</dbReference>
<evidence type="ECO:0000259" key="10">
    <source>
        <dbReference type="SMART" id="SM00382"/>
    </source>
</evidence>
<dbReference type="PRINTS" id="PR00300">
    <property type="entry name" value="CLPPROTEASEA"/>
</dbReference>
<organism evidence="11 12">
    <name type="scientific">Pseudothermotoga thermarum DSM 5069</name>
    <dbReference type="NCBI Taxonomy" id="688269"/>
    <lineage>
        <taxon>Bacteria</taxon>
        <taxon>Thermotogati</taxon>
        <taxon>Thermotogota</taxon>
        <taxon>Thermotogae</taxon>
        <taxon>Thermotogales</taxon>
        <taxon>Thermotogaceae</taxon>
        <taxon>Pseudothermotoga</taxon>
    </lineage>
</organism>
<comment type="catalytic activity">
    <reaction evidence="7 8">
        <text>DNA(n) + a 2'-deoxyribonucleoside 5'-triphosphate = DNA(n+1) + diphosphate</text>
        <dbReference type="Rhea" id="RHEA:22508"/>
        <dbReference type="Rhea" id="RHEA-COMP:17339"/>
        <dbReference type="Rhea" id="RHEA-COMP:17340"/>
        <dbReference type="ChEBI" id="CHEBI:33019"/>
        <dbReference type="ChEBI" id="CHEBI:61560"/>
        <dbReference type="ChEBI" id="CHEBI:173112"/>
        <dbReference type="EC" id="2.7.7.7"/>
    </reaction>
</comment>
<dbReference type="CDD" id="cd00009">
    <property type="entry name" value="AAA"/>
    <property type="match status" value="1"/>
</dbReference>
<dbReference type="SUPFAM" id="SSF52540">
    <property type="entry name" value="P-loop containing nucleoside triphosphate hydrolases"/>
    <property type="match status" value="1"/>
</dbReference>
<sequence length="486" mass="55267">MGDLPLEALYRKYRPKCFNQIIDQEQAKLVLQNAIKKNKVSHAYIFAGPRGTGKTSIARILAKALNCPNRVDYEPCCKCDSCLAIDKGIHPDVIELDAASNRGIDEIRRIRDAVGFRPMMGNYKVYIVDEFHMLTREAFNALLKTLEEPPEKVVFVLATTNLERVPPTIISRCQVIQFKNLSEKNMLQHIKNVAQNEQMSIDEEAALIIVKRASGSLRDALSMLEQVSSYAQDGKIDVSVVEKALGLVPTKAVEDYIEAILKGDIVGLVKLIDEVYDHGYDVDQLVQMSLEFLEKKISENPSKEYIDLARKIFDISKDLRYAENKRLILKLLSTNLAQQYRKTEAQPAVVESKPKTSLSENSNVQPQQPTQPQQIQAPESVTKEEKGSGEIEKVLEYLKTVGDIALFVALSQAQIKVKEKEIEISFLPTQKFQYEYVKQKTFELEFLLKSLLKKDFTIKLVIDEAREKEILKKLRQMFPGKVQIEE</sequence>
<comment type="function">
    <text evidence="8">DNA polymerase III is a complex, multichain enzyme responsible for most of the replicative synthesis in bacteria. This DNA polymerase also exhibits 3' to 5' exonuclease activity.</text>
</comment>
<dbReference type="eggNOG" id="COG2812">
    <property type="taxonomic scope" value="Bacteria"/>
</dbReference>
<feature type="region of interest" description="Disordered" evidence="9">
    <location>
        <begin position="345"/>
        <end position="387"/>
    </location>
</feature>
<keyword evidence="8" id="KW-0235">DNA replication</keyword>
<dbReference type="GO" id="GO:0003887">
    <property type="term" value="F:DNA-directed DNA polymerase activity"/>
    <property type="evidence" value="ECO:0007669"/>
    <property type="project" value="UniProtKB-KW"/>
</dbReference>
<keyword evidence="8" id="KW-0808">Transferase</keyword>
<dbReference type="KEGG" id="tta:Theth_0585"/>
<feature type="compositionally biased region" description="Low complexity" evidence="9">
    <location>
        <begin position="365"/>
        <end position="378"/>
    </location>
</feature>
<dbReference type="InterPro" id="IPR045085">
    <property type="entry name" value="HLD_clamp_pol_III_gamma_tau"/>
</dbReference>
<dbReference type="InterPro" id="IPR027417">
    <property type="entry name" value="P-loop_NTPase"/>
</dbReference>
<dbReference type="AlphaFoldDB" id="F7YXN0"/>
<dbReference type="NCBIfam" id="NF011523">
    <property type="entry name" value="PRK14962.1"/>
    <property type="match status" value="1"/>
</dbReference>
<evidence type="ECO:0000256" key="6">
    <source>
        <dbReference type="ARBA" id="ARBA00022932"/>
    </source>
</evidence>
<evidence type="ECO:0000313" key="11">
    <source>
        <dbReference type="EMBL" id="AEH50673.1"/>
    </source>
</evidence>
<evidence type="ECO:0000256" key="5">
    <source>
        <dbReference type="ARBA" id="ARBA00022840"/>
    </source>
</evidence>
<evidence type="ECO:0000313" key="12">
    <source>
        <dbReference type="Proteomes" id="UP000006804"/>
    </source>
</evidence>
<dbReference type="EMBL" id="CP002351">
    <property type="protein sequence ID" value="AEH50673.1"/>
    <property type="molecule type" value="Genomic_DNA"/>
</dbReference>